<keyword evidence="2" id="KW-0238">DNA-binding</keyword>
<dbReference type="InterPro" id="IPR011663">
    <property type="entry name" value="UTRA"/>
</dbReference>
<dbReference type="SMART" id="SM00866">
    <property type="entry name" value="UTRA"/>
    <property type="match status" value="1"/>
</dbReference>
<accession>A0A4R2LSX6</accession>
<keyword evidence="3" id="KW-0804">Transcription</keyword>
<dbReference type="PROSITE" id="PS50949">
    <property type="entry name" value="HTH_GNTR"/>
    <property type="match status" value="1"/>
</dbReference>
<evidence type="ECO:0000259" key="4">
    <source>
        <dbReference type="PROSITE" id="PS50949"/>
    </source>
</evidence>
<dbReference type="PRINTS" id="PR00035">
    <property type="entry name" value="HTHGNTR"/>
</dbReference>
<dbReference type="InterPro" id="IPR036388">
    <property type="entry name" value="WH-like_DNA-bd_sf"/>
</dbReference>
<feature type="domain" description="HTH gntR-type" evidence="4">
    <location>
        <begin position="7"/>
        <end position="75"/>
    </location>
</feature>
<dbReference type="AlphaFoldDB" id="A0A4R2LSX6"/>
<gene>
    <name evidence="5" type="ORF">EV212_11549</name>
</gene>
<evidence type="ECO:0000256" key="2">
    <source>
        <dbReference type="ARBA" id="ARBA00023125"/>
    </source>
</evidence>
<evidence type="ECO:0000313" key="5">
    <source>
        <dbReference type="EMBL" id="TCO82868.1"/>
    </source>
</evidence>
<dbReference type="GO" id="GO:0045892">
    <property type="term" value="P:negative regulation of DNA-templated transcription"/>
    <property type="evidence" value="ECO:0007669"/>
    <property type="project" value="TreeGrafter"/>
</dbReference>
<dbReference type="RefSeq" id="WP_165873370.1">
    <property type="nucleotide sequence ID" value="NZ_JANKAQ010000006.1"/>
</dbReference>
<sequence length="236" mass="26596">MNKNSIVPMYQQLADEIKGQILSGELQDSDKLMTEAELGEVYHVSRITVRKAINVLAENGYVTKKQGIGTFVTTNKLNRVIKNKVLSFTEMCEAEGKKASAEILSVEWEKPSAKVMRKLRLQKDEKVLRLVRLRKNDGTVVMLEDTCLAARYGYVSEGNLNGSIYEIIRSHGTEIVHATKEIGICYATEQEAKLLGVEPKQPLLLHYDVAMDEKGEEILCSKLLINAERYTMTIIM</sequence>
<reference evidence="5 6" key="1">
    <citation type="submission" date="2019-03" db="EMBL/GenBank/DDBJ databases">
        <title>Genomic Encyclopedia of Type Strains, Phase IV (KMG-IV): sequencing the most valuable type-strain genomes for metagenomic binning, comparative biology and taxonomic classification.</title>
        <authorList>
            <person name="Goeker M."/>
        </authorList>
    </citation>
    <scope>NUCLEOTIDE SEQUENCE [LARGE SCALE GENOMIC DNA]</scope>
    <source>
        <strain evidence="5 6">DSM 28559</strain>
    </source>
</reference>
<dbReference type="Gene3D" id="1.10.10.10">
    <property type="entry name" value="Winged helix-like DNA-binding domain superfamily/Winged helix DNA-binding domain"/>
    <property type="match status" value="1"/>
</dbReference>
<dbReference type="GO" id="GO:0003677">
    <property type="term" value="F:DNA binding"/>
    <property type="evidence" value="ECO:0007669"/>
    <property type="project" value="UniProtKB-KW"/>
</dbReference>
<dbReference type="SUPFAM" id="SSF64288">
    <property type="entry name" value="Chorismate lyase-like"/>
    <property type="match status" value="1"/>
</dbReference>
<evidence type="ECO:0000256" key="3">
    <source>
        <dbReference type="ARBA" id="ARBA00023163"/>
    </source>
</evidence>
<name>A0A4R2LSX6_9FIRM</name>
<dbReference type="SUPFAM" id="SSF46785">
    <property type="entry name" value="Winged helix' DNA-binding domain"/>
    <property type="match status" value="1"/>
</dbReference>
<dbReference type="Proteomes" id="UP000295711">
    <property type="component" value="Unassembled WGS sequence"/>
</dbReference>
<dbReference type="InterPro" id="IPR028978">
    <property type="entry name" value="Chorismate_lyase_/UTRA_dom_sf"/>
</dbReference>
<dbReference type="EMBL" id="SLXA01000015">
    <property type="protein sequence ID" value="TCO82868.1"/>
    <property type="molecule type" value="Genomic_DNA"/>
</dbReference>
<evidence type="ECO:0000313" key="6">
    <source>
        <dbReference type="Proteomes" id="UP000295711"/>
    </source>
</evidence>
<protein>
    <submittedName>
        <fullName evidence="5">GntR family transcriptional regulator</fullName>
    </submittedName>
</protein>
<dbReference type="Pfam" id="PF00392">
    <property type="entry name" value="GntR"/>
    <property type="match status" value="1"/>
</dbReference>
<organism evidence="5 6">
    <name type="scientific">Frisingicoccus caecimuris</name>
    <dbReference type="NCBI Taxonomy" id="1796636"/>
    <lineage>
        <taxon>Bacteria</taxon>
        <taxon>Bacillati</taxon>
        <taxon>Bacillota</taxon>
        <taxon>Clostridia</taxon>
        <taxon>Lachnospirales</taxon>
        <taxon>Lachnospiraceae</taxon>
        <taxon>Frisingicoccus</taxon>
    </lineage>
</organism>
<dbReference type="InterPro" id="IPR050679">
    <property type="entry name" value="Bact_HTH_transcr_reg"/>
</dbReference>
<keyword evidence="6" id="KW-1185">Reference proteome</keyword>
<dbReference type="PANTHER" id="PTHR44846:SF17">
    <property type="entry name" value="GNTR-FAMILY TRANSCRIPTIONAL REGULATOR"/>
    <property type="match status" value="1"/>
</dbReference>
<dbReference type="SMART" id="SM00345">
    <property type="entry name" value="HTH_GNTR"/>
    <property type="match status" value="1"/>
</dbReference>
<dbReference type="CDD" id="cd07377">
    <property type="entry name" value="WHTH_GntR"/>
    <property type="match status" value="1"/>
</dbReference>
<comment type="caution">
    <text evidence="5">The sequence shown here is derived from an EMBL/GenBank/DDBJ whole genome shotgun (WGS) entry which is preliminary data.</text>
</comment>
<dbReference type="InterPro" id="IPR000524">
    <property type="entry name" value="Tscrpt_reg_HTH_GntR"/>
</dbReference>
<dbReference type="InterPro" id="IPR036390">
    <property type="entry name" value="WH_DNA-bd_sf"/>
</dbReference>
<proteinExistence type="predicted"/>
<evidence type="ECO:0000256" key="1">
    <source>
        <dbReference type="ARBA" id="ARBA00023015"/>
    </source>
</evidence>
<dbReference type="PANTHER" id="PTHR44846">
    <property type="entry name" value="MANNOSYL-D-GLYCERATE TRANSPORT/METABOLISM SYSTEM REPRESSOR MNGR-RELATED"/>
    <property type="match status" value="1"/>
</dbReference>
<dbReference type="GO" id="GO:0003700">
    <property type="term" value="F:DNA-binding transcription factor activity"/>
    <property type="evidence" value="ECO:0007669"/>
    <property type="project" value="InterPro"/>
</dbReference>
<dbReference type="Gene3D" id="3.40.1410.10">
    <property type="entry name" value="Chorismate lyase-like"/>
    <property type="match status" value="1"/>
</dbReference>
<keyword evidence="1" id="KW-0805">Transcription regulation</keyword>
<dbReference type="Pfam" id="PF07702">
    <property type="entry name" value="UTRA"/>
    <property type="match status" value="1"/>
</dbReference>